<dbReference type="PANTHER" id="PTHR34473">
    <property type="entry name" value="UPF0699 TRANSMEMBRANE PROTEIN YDBS"/>
    <property type="match status" value="1"/>
</dbReference>
<dbReference type="Proteomes" id="UP000243136">
    <property type="component" value="Chromosome"/>
</dbReference>
<evidence type="ECO:0000313" key="4">
    <source>
        <dbReference type="Proteomes" id="UP000243136"/>
    </source>
</evidence>
<feature type="domain" description="YdbS-like PH" evidence="2">
    <location>
        <begin position="101"/>
        <end position="174"/>
    </location>
</feature>
<dbReference type="InterPro" id="IPR005182">
    <property type="entry name" value="YdbS-like_PH"/>
</dbReference>
<name>A0A250G3W1_9FLAO</name>
<keyword evidence="1" id="KW-0472">Membrane</keyword>
<keyword evidence="1" id="KW-1133">Transmembrane helix</keyword>
<accession>A0A250G3W1</accession>
<gene>
    <name evidence="3" type="ORF">CGC56_07350</name>
</gene>
<evidence type="ECO:0000259" key="2">
    <source>
        <dbReference type="Pfam" id="PF03703"/>
    </source>
</evidence>
<feature type="transmembrane region" description="Helical" evidence="1">
    <location>
        <begin position="80"/>
        <end position="99"/>
    </location>
</feature>
<dbReference type="OMA" id="ILRVQHV"/>
<dbReference type="EMBL" id="CP022388">
    <property type="protein sequence ID" value="ATA91993.1"/>
    <property type="molecule type" value="Genomic_DNA"/>
</dbReference>
<reference evidence="4" key="1">
    <citation type="submission" date="2017-06" db="EMBL/GenBank/DDBJ databases">
        <title>Capnocytophaga spp. assemblies.</title>
        <authorList>
            <person name="Gulvik C.A."/>
        </authorList>
    </citation>
    <scope>NUCLEOTIDE SEQUENCE [LARGE SCALE GENOMIC DNA]</scope>
    <source>
        <strain evidence="4">H5594</strain>
    </source>
</reference>
<evidence type="ECO:0000313" key="3">
    <source>
        <dbReference type="EMBL" id="ATA91993.1"/>
    </source>
</evidence>
<feature type="transmembrane region" description="Helical" evidence="1">
    <location>
        <begin position="51"/>
        <end position="74"/>
    </location>
</feature>
<organism evidence="3 4">
    <name type="scientific">Capnocytophaga canimorsus</name>
    <dbReference type="NCBI Taxonomy" id="28188"/>
    <lineage>
        <taxon>Bacteria</taxon>
        <taxon>Pseudomonadati</taxon>
        <taxon>Bacteroidota</taxon>
        <taxon>Flavobacteriia</taxon>
        <taxon>Flavobacteriales</taxon>
        <taxon>Flavobacteriaceae</taxon>
        <taxon>Capnocytophaga</taxon>
    </lineage>
</organism>
<dbReference type="AlphaFoldDB" id="A0A250G3W1"/>
<sequence>MRDFKIISQFLLFSFLYSPNILFMNDLVTINQIPDYEKITLTNLHSEYKKIAHMNALIVLGIGLVLLLAIFVVFDAVEKYCAIIGILLIFVFLISYISISYRYKKYAFRQHDAVYKSGIVFQVTHIIPYVRLQHITIKQGWYAKRLGMATLCLYTASSNGDISIPGLSLQEAERWKSFLLNRIETTENEYDEL</sequence>
<dbReference type="PANTHER" id="PTHR34473:SF2">
    <property type="entry name" value="UPF0699 TRANSMEMBRANE PROTEIN YDBT"/>
    <property type="match status" value="1"/>
</dbReference>
<evidence type="ECO:0000256" key="1">
    <source>
        <dbReference type="SAM" id="Phobius"/>
    </source>
</evidence>
<protein>
    <recommendedName>
        <fullName evidence="2">YdbS-like PH domain-containing protein</fullName>
    </recommendedName>
</protein>
<proteinExistence type="predicted"/>
<dbReference type="Pfam" id="PF03703">
    <property type="entry name" value="bPH_2"/>
    <property type="match status" value="1"/>
</dbReference>
<keyword evidence="1" id="KW-0812">Transmembrane</keyword>